<protein>
    <submittedName>
        <fullName evidence="1">Putative tail protein</fullName>
    </submittedName>
</protein>
<dbReference type="AlphaFoldDB" id="A0A6H1ZBY2"/>
<organism evidence="1">
    <name type="scientific">viral metagenome</name>
    <dbReference type="NCBI Taxonomy" id="1070528"/>
    <lineage>
        <taxon>unclassified sequences</taxon>
        <taxon>metagenomes</taxon>
        <taxon>organismal metagenomes</taxon>
    </lineage>
</organism>
<evidence type="ECO:0000313" key="1">
    <source>
        <dbReference type="EMBL" id="QJA45413.1"/>
    </source>
</evidence>
<gene>
    <name evidence="1" type="ORF">TM448A00237_0019</name>
</gene>
<dbReference type="EMBL" id="MT143990">
    <property type="protein sequence ID" value="QJA45413.1"/>
    <property type="molecule type" value="Genomic_DNA"/>
</dbReference>
<sequence length="303" mass="34188">MDITTIKTKVKSNTGISATRLDTIIADRIDEIQDLYIIKNAFGHKWSWLNSQSSLNTIASYSDGTVAITQDSTTVTGTGVAFTSAMVGRVIRFDDEDEYYEISEVNAGTSVITLKKAYIGATNALATYCIYKIYYELETDVKNILYFKQVVTPRPVLPVAQLPFTRILPDEFFTSSGEIQGYILSGMDLTNETVLVRFTPIPTVRKRVYYGYAKKFSTCATGESSIPSDLHPLFIHKLSEFVYAAYDMGAKAEYEKNVFDAMLFNAINEDKDLILDDENVMEDEYIGGTYKRRTQLPDNYPQY</sequence>
<accession>A0A6H1ZBY2</accession>
<reference evidence="1" key="1">
    <citation type="submission" date="2020-03" db="EMBL/GenBank/DDBJ databases">
        <title>The deep terrestrial virosphere.</title>
        <authorList>
            <person name="Holmfeldt K."/>
            <person name="Nilsson E."/>
            <person name="Simone D."/>
            <person name="Lopez-Fernandez M."/>
            <person name="Wu X."/>
            <person name="de Brujin I."/>
            <person name="Lundin D."/>
            <person name="Andersson A."/>
            <person name="Bertilsson S."/>
            <person name="Dopson M."/>
        </authorList>
    </citation>
    <scope>NUCLEOTIDE SEQUENCE</scope>
    <source>
        <strain evidence="1">TM448A00237</strain>
    </source>
</reference>
<name>A0A6H1ZBY2_9ZZZZ</name>
<proteinExistence type="predicted"/>